<evidence type="ECO:0000259" key="1">
    <source>
        <dbReference type="PROSITE" id="PS50943"/>
    </source>
</evidence>
<sequence length="287" mass="32197">MTRQPPLRIAGIHLRRLATELLGLREAAGLNRQQVQELTKINDATLYRIEEALARPQQRTLLALMDLYKANEEKRELLGRLFKDSTKRGLLLPYHADLPDSYNTYISLEDEADSLQSFEPLVIPGLLQTEDYARELISEISPESTETNIASNVRSRLDRQQRLVGDKPLNLWAIIDEPALHRIVGGPDTTRGQLEHLVESAGKSNITVQVVPFDSGGHPGMRGSFTLMEFPNADSPEVAYLDTMAGQVFVEERAQIRRYTDQFIRLAAIALSPARSLRLIRDIAGSS</sequence>
<dbReference type="PROSITE" id="PS50943">
    <property type="entry name" value="HTH_CROC1"/>
    <property type="match status" value="1"/>
</dbReference>
<protein>
    <recommendedName>
        <fullName evidence="1">HTH cro/C1-type domain-containing protein</fullName>
    </recommendedName>
</protein>
<proteinExistence type="predicted"/>
<reference evidence="2 3" key="1">
    <citation type="submission" date="2019-10" db="EMBL/GenBank/DDBJ databases">
        <title>Nocardia macrotermitis sp. nov. and Nocardia aurantia sp. nov., isolated from the gut of fungus growing-termite Macrotermes natalensis.</title>
        <authorList>
            <person name="Benndorf R."/>
            <person name="Schwitalla J."/>
            <person name="Martin K."/>
            <person name="De Beer W."/>
            <person name="Kaster A.-K."/>
            <person name="Vollmers J."/>
            <person name="Poulsen M."/>
            <person name="Beemelmanns C."/>
        </authorList>
    </citation>
    <scope>NUCLEOTIDE SEQUENCE [LARGE SCALE GENOMIC DNA]</scope>
    <source>
        <strain evidence="2 3">RB56</strain>
    </source>
</reference>
<comment type="caution">
    <text evidence="2">The sequence shown here is derived from an EMBL/GenBank/DDBJ whole genome shotgun (WGS) entry which is preliminary data.</text>
</comment>
<dbReference type="GO" id="GO:0003677">
    <property type="term" value="F:DNA binding"/>
    <property type="evidence" value="ECO:0007669"/>
    <property type="project" value="InterPro"/>
</dbReference>
<dbReference type="Pfam" id="PF13560">
    <property type="entry name" value="HTH_31"/>
    <property type="match status" value="1"/>
</dbReference>
<feature type="domain" description="HTH cro/C1-type" evidence="1">
    <location>
        <begin position="21"/>
        <end position="75"/>
    </location>
</feature>
<dbReference type="AlphaFoldDB" id="A0A7K0DTI9"/>
<dbReference type="Proteomes" id="UP000431401">
    <property type="component" value="Unassembled WGS sequence"/>
</dbReference>
<organism evidence="2 3">
    <name type="scientific">Nocardia aurantia</name>
    <dbReference type="NCBI Taxonomy" id="2585199"/>
    <lineage>
        <taxon>Bacteria</taxon>
        <taxon>Bacillati</taxon>
        <taxon>Actinomycetota</taxon>
        <taxon>Actinomycetes</taxon>
        <taxon>Mycobacteriales</taxon>
        <taxon>Nocardiaceae</taxon>
        <taxon>Nocardia</taxon>
    </lineage>
</organism>
<dbReference type="InterPro" id="IPR010982">
    <property type="entry name" value="Lambda_DNA-bd_dom_sf"/>
</dbReference>
<dbReference type="OrthoDB" id="5177725at2"/>
<keyword evidence="3" id="KW-1185">Reference proteome</keyword>
<dbReference type="CDD" id="cd00093">
    <property type="entry name" value="HTH_XRE"/>
    <property type="match status" value="1"/>
</dbReference>
<dbReference type="Pfam" id="PF19054">
    <property type="entry name" value="DUF5753"/>
    <property type="match status" value="1"/>
</dbReference>
<dbReference type="InterPro" id="IPR043917">
    <property type="entry name" value="DUF5753"/>
</dbReference>
<accession>A0A7K0DTI9</accession>
<dbReference type="InterPro" id="IPR001387">
    <property type="entry name" value="Cro/C1-type_HTH"/>
</dbReference>
<dbReference type="RefSeq" id="WP_153345339.1">
    <property type="nucleotide sequence ID" value="NZ_WEGI01000010.1"/>
</dbReference>
<gene>
    <name evidence="2" type="ORF">NRB56_44830</name>
</gene>
<dbReference type="EMBL" id="WEGI01000010">
    <property type="protein sequence ID" value="MQY28898.1"/>
    <property type="molecule type" value="Genomic_DNA"/>
</dbReference>
<name>A0A7K0DTI9_9NOCA</name>
<dbReference type="SUPFAM" id="SSF47413">
    <property type="entry name" value="lambda repressor-like DNA-binding domains"/>
    <property type="match status" value="1"/>
</dbReference>
<evidence type="ECO:0000313" key="2">
    <source>
        <dbReference type="EMBL" id="MQY28898.1"/>
    </source>
</evidence>
<evidence type="ECO:0000313" key="3">
    <source>
        <dbReference type="Proteomes" id="UP000431401"/>
    </source>
</evidence>